<dbReference type="EMBL" id="CAJPIZ010055298">
    <property type="protein sequence ID" value="CAG2123219.1"/>
    <property type="molecule type" value="Genomic_DNA"/>
</dbReference>
<keyword evidence="2" id="KW-1185">Reference proteome</keyword>
<proteinExistence type="predicted"/>
<protein>
    <submittedName>
        <fullName evidence="1">Uncharacterized protein</fullName>
    </submittedName>
</protein>
<sequence>MISYNDTLEISLICGHKHLGTRRLKCSQYTASTRPTTPITNRSDEYLSGKSLDTPADQLMDSMVSVNSDSGIDYHKRFELRNNFKEKLFITRNAKRRISCTANQSSRKIYFNSYDYYLIPDVNECHQQTQKILNTRSLDRNEFAMKYSLY</sequence>
<organism evidence="1">
    <name type="scientific">Medioppia subpectinata</name>
    <dbReference type="NCBI Taxonomy" id="1979941"/>
    <lineage>
        <taxon>Eukaryota</taxon>
        <taxon>Metazoa</taxon>
        <taxon>Ecdysozoa</taxon>
        <taxon>Arthropoda</taxon>
        <taxon>Chelicerata</taxon>
        <taxon>Arachnida</taxon>
        <taxon>Acari</taxon>
        <taxon>Acariformes</taxon>
        <taxon>Sarcoptiformes</taxon>
        <taxon>Oribatida</taxon>
        <taxon>Brachypylina</taxon>
        <taxon>Oppioidea</taxon>
        <taxon>Oppiidae</taxon>
        <taxon>Medioppia</taxon>
    </lineage>
</organism>
<gene>
    <name evidence="1" type="ORF">OSB1V03_LOCUS23164</name>
</gene>
<accession>A0A7R9QN68</accession>
<dbReference type="Proteomes" id="UP000759131">
    <property type="component" value="Unassembled WGS sequence"/>
</dbReference>
<dbReference type="EMBL" id="OC909873">
    <property type="protein sequence ID" value="CAD7651065.1"/>
    <property type="molecule type" value="Genomic_DNA"/>
</dbReference>
<reference evidence="1" key="1">
    <citation type="submission" date="2020-11" db="EMBL/GenBank/DDBJ databases">
        <authorList>
            <person name="Tran Van P."/>
        </authorList>
    </citation>
    <scope>NUCLEOTIDE SEQUENCE</scope>
</reference>
<dbReference type="AlphaFoldDB" id="A0A7R9QN68"/>
<dbReference type="OrthoDB" id="6527887at2759"/>
<name>A0A7R9QN68_9ACAR</name>
<evidence type="ECO:0000313" key="1">
    <source>
        <dbReference type="EMBL" id="CAD7651065.1"/>
    </source>
</evidence>
<feature type="non-terminal residue" evidence="1">
    <location>
        <position position="150"/>
    </location>
</feature>
<evidence type="ECO:0000313" key="2">
    <source>
        <dbReference type="Proteomes" id="UP000759131"/>
    </source>
</evidence>